<protein>
    <recommendedName>
        <fullName evidence="2">Sec7/BIG1-like C-terminal domain-containing protein</fullName>
    </recommendedName>
</protein>
<name>A0A060XPG6_ONCMY</name>
<evidence type="ECO:0000256" key="1">
    <source>
        <dbReference type="SAM" id="MobiDB-lite"/>
    </source>
</evidence>
<dbReference type="AlphaFoldDB" id="A0A060XPG6"/>
<dbReference type="Pfam" id="PF20252">
    <property type="entry name" value="BIG2_C"/>
    <property type="match status" value="1"/>
</dbReference>
<dbReference type="EMBL" id="FR905776">
    <property type="protein sequence ID" value="CDQ81513.1"/>
    <property type="molecule type" value="Genomic_DNA"/>
</dbReference>
<reference evidence="3" key="2">
    <citation type="submission" date="2014-03" db="EMBL/GenBank/DDBJ databases">
        <authorList>
            <person name="Genoscope - CEA"/>
        </authorList>
    </citation>
    <scope>NUCLEOTIDE SEQUENCE</scope>
</reference>
<organism evidence="3 4">
    <name type="scientific">Oncorhynchus mykiss</name>
    <name type="common">Rainbow trout</name>
    <name type="synonym">Salmo gairdneri</name>
    <dbReference type="NCBI Taxonomy" id="8022"/>
    <lineage>
        <taxon>Eukaryota</taxon>
        <taxon>Metazoa</taxon>
        <taxon>Chordata</taxon>
        <taxon>Craniata</taxon>
        <taxon>Vertebrata</taxon>
        <taxon>Euteleostomi</taxon>
        <taxon>Actinopterygii</taxon>
        <taxon>Neopterygii</taxon>
        <taxon>Teleostei</taxon>
        <taxon>Protacanthopterygii</taxon>
        <taxon>Salmoniformes</taxon>
        <taxon>Salmonidae</taxon>
        <taxon>Salmoninae</taxon>
        <taxon>Oncorhynchus</taxon>
    </lineage>
</organism>
<feature type="domain" description="Sec7/BIG1-like C-terminal" evidence="2">
    <location>
        <begin position="1"/>
        <end position="157"/>
    </location>
</feature>
<accession>A0A060XPG6</accession>
<dbReference type="InterPro" id="IPR046455">
    <property type="entry name" value="Sec7/BIG1-like_C"/>
</dbReference>
<evidence type="ECO:0000259" key="2">
    <source>
        <dbReference type="Pfam" id="PF20252"/>
    </source>
</evidence>
<evidence type="ECO:0000313" key="3">
    <source>
        <dbReference type="EMBL" id="CDQ81513.1"/>
    </source>
</evidence>
<feature type="region of interest" description="Disordered" evidence="1">
    <location>
        <begin position="241"/>
        <end position="261"/>
    </location>
</feature>
<proteinExistence type="predicted"/>
<dbReference type="STRING" id="8022.A0A060XPG6"/>
<gene>
    <name evidence="3" type="ORF">GSONMT00024146001</name>
</gene>
<evidence type="ECO:0000313" key="4">
    <source>
        <dbReference type="Proteomes" id="UP000193380"/>
    </source>
</evidence>
<sequence>MYHYLTSEQLFKLLDCLLESHHFAKAFNANNEQRTTLWKAGFKGKSKPNLLKQETSSLACGLRILFRMYTDDSRQTAWEEVQRQLLNVCSEAVAYFLTLTSESHREAWTNLLLLFLTKVLKISDDRFKAHASRYYPLLCEIMQIDLIPELRSVLRKFYLRIGIVFQIAQLPDTSQPEQEPMPEPGLEVEGRWLERKPSDVPLVAGWHRDLWIGKPGTWKSSSPLALGLSTNPLGLWSPIPQGTTRGASDQTSPPLDLAVTQNPPVQETARDLYCEPDWSCDRKCPLISE</sequence>
<reference evidence="3" key="1">
    <citation type="journal article" date="2014" name="Nat. Commun.">
        <title>The rainbow trout genome provides novel insights into evolution after whole-genome duplication in vertebrates.</title>
        <authorList>
            <person name="Berthelot C."/>
            <person name="Brunet F."/>
            <person name="Chalopin D."/>
            <person name="Juanchich A."/>
            <person name="Bernard M."/>
            <person name="Noel B."/>
            <person name="Bento P."/>
            <person name="Da Silva C."/>
            <person name="Labadie K."/>
            <person name="Alberti A."/>
            <person name="Aury J.M."/>
            <person name="Louis A."/>
            <person name="Dehais P."/>
            <person name="Bardou P."/>
            <person name="Montfort J."/>
            <person name="Klopp C."/>
            <person name="Cabau C."/>
            <person name="Gaspin C."/>
            <person name="Thorgaard G.H."/>
            <person name="Boussaha M."/>
            <person name="Quillet E."/>
            <person name="Guyomard R."/>
            <person name="Galiana D."/>
            <person name="Bobe J."/>
            <person name="Volff J.N."/>
            <person name="Genet C."/>
            <person name="Wincker P."/>
            <person name="Jaillon O."/>
            <person name="Roest Crollius H."/>
            <person name="Guiguen Y."/>
        </authorList>
    </citation>
    <scope>NUCLEOTIDE SEQUENCE [LARGE SCALE GENOMIC DNA]</scope>
</reference>
<dbReference type="Proteomes" id="UP000193380">
    <property type="component" value="Unassembled WGS sequence"/>
</dbReference>
<dbReference type="PaxDb" id="8022-A0A060XPG6"/>